<name>A0A8T4KVS6_9ARCH</name>
<dbReference type="PANTHER" id="PTHR43475:SF2">
    <property type="entry name" value="RIBOSE 1,5-BISPHOSPHATE ISOMERASE"/>
    <property type="match status" value="1"/>
</dbReference>
<dbReference type="Pfam" id="PF01008">
    <property type="entry name" value="IF-2B"/>
    <property type="match status" value="1"/>
</dbReference>
<evidence type="ECO:0000256" key="1">
    <source>
        <dbReference type="ARBA" id="ARBA00023235"/>
    </source>
</evidence>
<dbReference type="InterPro" id="IPR037171">
    <property type="entry name" value="NagB/RpiA_transferase-like"/>
</dbReference>
<dbReference type="EMBL" id="JAGVWD010000017">
    <property type="protein sequence ID" value="MBS3057239.1"/>
    <property type="molecule type" value="Genomic_DNA"/>
</dbReference>
<dbReference type="InterPro" id="IPR042529">
    <property type="entry name" value="IF_2B-like_C"/>
</dbReference>
<dbReference type="InterPro" id="IPR027363">
    <property type="entry name" value="M1Pi_N"/>
</dbReference>
<dbReference type="InterPro" id="IPR011559">
    <property type="entry name" value="Initiation_fac_2B_a/b/d"/>
</dbReference>
<protein>
    <submittedName>
        <fullName evidence="3">S-methyl-5-thioribose-1-phosphate isomerase</fullName>
        <ecNumber evidence="3">5.3.1.23</ecNumber>
    </submittedName>
</protein>
<comment type="similarity">
    <text evidence="2">Belongs to the eIF-2B alpha/beta/delta subunits family.</text>
</comment>
<reference evidence="3" key="1">
    <citation type="submission" date="2021-03" db="EMBL/GenBank/DDBJ databases">
        <authorList>
            <person name="Jaffe A."/>
        </authorList>
    </citation>
    <scope>NUCLEOTIDE SEQUENCE</scope>
    <source>
        <strain evidence="3">RIFCSPHIGHO2_01_FULL_AR10_44_11</strain>
    </source>
</reference>
<dbReference type="Proteomes" id="UP000677687">
    <property type="component" value="Unassembled WGS sequence"/>
</dbReference>
<organism evidence="3 4">
    <name type="scientific">Candidatus Iainarchaeum sp</name>
    <dbReference type="NCBI Taxonomy" id="3101447"/>
    <lineage>
        <taxon>Archaea</taxon>
        <taxon>Candidatus Iainarchaeota</taxon>
        <taxon>Candidatus Iainarchaeia</taxon>
        <taxon>Candidatus Iainarchaeales</taxon>
        <taxon>Candidatus Iainarchaeaceae</taxon>
        <taxon>Candidatus Iainarchaeum</taxon>
    </lineage>
</organism>
<dbReference type="InterPro" id="IPR000649">
    <property type="entry name" value="IF-2B-related"/>
</dbReference>
<evidence type="ECO:0000256" key="2">
    <source>
        <dbReference type="RuleBase" id="RU003814"/>
    </source>
</evidence>
<accession>A0A8T4KVS6</accession>
<dbReference type="Gene3D" id="1.20.120.420">
    <property type="entry name" value="translation initiation factor eif-2b, domain 1"/>
    <property type="match status" value="1"/>
</dbReference>
<keyword evidence="1 3" id="KW-0413">Isomerase</keyword>
<dbReference type="NCBIfam" id="TIGR00524">
    <property type="entry name" value="eIF-2B_rel"/>
    <property type="match status" value="1"/>
</dbReference>
<dbReference type="GO" id="GO:0019509">
    <property type="term" value="P:L-methionine salvage from methylthioadenosine"/>
    <property type="evidence" value="ECO:0007669"/>
    <property type="project" value="TreeGrafter"/>
</dbReference>
<dbReference type="GO" id="GO:0046523">
    <property type="term" value="F:S-methyl-5-thioribose-1-phosphate isomerase activity"/>
    <property type="evidence" value="ECO:0007669"/>
    <property type="project" value="UniProtKB-EC"/>
</dbReference>
<reference evidence="3" key="2">
    <citation type="submission" date="2021-05" db="EMBL/GenBank/DDBJ databases">
        <title>Protein family content uncovers lineage relationships and bacterial pathway maintenance mechanisms in DPANN archaea.</title>
        <authorList>
            <person name="Castelle C.J."/>
            <person name="Meheust R."/>
            <person name="Jaffe A.L."/>
            <person name="Seitz K."/>
            <person name="Gong X."/>
            <person name="Baker B.J."/>
            <person name="Banfield J.F."/>
        </authorList>
    </citation>
    <scope>NUCLEOTIDE SEQUENCE</scope>
    <source>
        <strain evidence="3">RIFCSPHIGHO2_01_FULL_AR10_44_11</strain>
    </source>
</reference>
<evidence type="ECO:0000313" key="3">
    <source>
        <dbReference type="EMBL" id="MBS3057239.1"/>
    </source>
</evidence>
<gene>
    <name evidence="3" type="ORF">J4415_01265</name>
</gene>
<dbReference type="Gene3D" id="3.40.50.10470">
    <property type="entry name" value="Translation initiation factor eif-2b, domain 2"/>
    <property type="match status" value="1"/>
</dbReference>
<dbReference type="EC" id="5.3.1.23" evidence="3"/>
<proteinExistence type="inferred from homology"/>
<dbReference type="SUPFAM" id="SSF100950">
    <property type="entry name" value="NagB/RpiA/CoA transferase-like"/>
    <property type="match status" value="1"/>
</dbReference>
<evidence type="ECO:0000313" key="4">
    <source>
        <dbReference type="Proteomes" id="UP000677687"/>
    </source>
</evidence>
<sequence length="319" mass="35480">MPGKKLKKIVSDIKALKIQGAGKVRIAVVEALKREAFESRAGSAEKLRNEIKQGMLLFLNSRATEPEMRTALRVILRAVQSKTDSVHELKQKIISACNNYESDRKKALEKIAEFGSGIIPKGAVVFTHCHSNTVEEILKRAWKERRLKEVICTETRPKMQGHITAENLAKFGIPVTIIADSAAYPLMHGADLLITGADAILANGDVVNKIGTAQISLAAAKENVPHYVACSSHKFDPLTTFGEEEIIEERPPLEIWEKKMKNLKIRNPAFDITRATCIREIICELGCLAPASFAAIVYERLGLDRHSEADFSIIKLFRR</sequence>
<dbReference type="AlphaFoldDB" id="A0A8T4KVS6"/>
<dbReference type="PANTHER" id="PTHR43475">
    <property type="entry name" value="METHYLTHIORIBOSE-1-PHOSPHATE ISOMERASE"/>
    <property type="match status" value="1"/>
</dbReference>
<comment type="caution">
    <text evidence="3">The sequence shown here is derived from an EMBL/GenBank/DDBJ whole genome shotgun (WGS) entry which is preliminary data.</text>
</comment>